<dbReference type="Proteomes" id="UP000295781">
    <property type="component" value="Chromosome"/>
</dbReference>
<organism evidence="1 2">
    <name type="scientific">Sorangium cellulosum</name>
    <name type="common">Polyangium cellulosum</name>
    <dbReference type="NCBI Taxonomy" id="56"/>
    <lineage>
        <taxon>Bacteria</taxon>
        <taxon>Pseudomonadati</taxon>
        <taxon>Myxococcota</taxon>
        <taxon>Polyangia</taxon>
        <taxon>Polyangiales</taxon>
        <taxon>Polyangiaceae</taxon>
        <taxon>Sorangium</taxon>
    </lineage>
</organism>
<sequence>MSNPPYPPPLPGPMNTPPEPAEWLRLRALGVLNNLVGMVALGRRAGLTPEQCARFVVEQYRDHGFHDGWRTLHGTGNAAQFAEIFAAGRRMLYDEVIVSAAEGGFLVRSRAWYHDPQPEVFFFMDVELPELDRFSVEVMRVHAEELAIELDIRRSGEWEVALIRPRKEP</sequence>
<evidence type="ECO:0000313" key="1">
    <source>
        <dbReference type="EMBL" id="AUX27278.1"/>
    </source>
</evidence>
<evidence type="ECO:0000313" key="2">
    <source>
        <dbReference type="Proteomes" id="UP000295781"/>
    </source>
</evidence>
<protein>
    <submittedName>
        <fullName evidence="1">Uncharacterized protein</fullName>
    </submittedName>
</protein>
<dbReference type="RefSeq" id="WP_129355424.1">
    <property type="nucleotide sequence ID" value="NZ_CP012670.1"/>
</dbReference>
<dbReference type="OrthoDB" id="2894045at2"/>
<proteinExistence type="predicted"/>
<name>A0A4P2QD30_SORCE</name>
<dbReference type="AlphaFoldDB" id="A0A4P2QD30"/>
<accession>A0A4P2QD30</accession>
<reference evidence="1 2" key="1">
    <citation type="submission" date="2015-09" db="EMBL/GenBank/DDBJ databases">
        <title>Sorangium comparison.</title>
        <authorList>
            <person name="Zaburannyi N."/>
            <person name="Bunk B."/>
            <person name="Overmann J."/>
            <person name="Mueller R."/>
        </authorList>
    </citation>
    <scope>NUCLEOTIDE SEQUENCE [LARGE SCALE GENOMIC DNA]</scope>
    <source>
        <strain evidence="1 2">So ceGT47</strain>
    </source>
</reference>
<dbReference type="EMBL" id="CP012670">
    <property type="protein sequence ID" value="AUX27278.1"/>
    <property type="molecule type" value="Genomic_DNA"/>
</dbReference>
<gene>
    <name evidence="1" type="ORF">SOCEGT47_078620</name>
</gene>